<name>A0A2P5AIS2_PARAD</name>
<dbReference type="Proteomes" id="UP000237105">
    <property type="component" value="Unassembled WGS sequence"/>
</dbReference>
<proteinExistence type="predicted"/>
<dbReference type="AlphaFoldDB" id="A0A2P5AIS2"/>
<dbReference type="OrthoDB" id="1746792at2759"/>
<evidence type="ECO:0000313" key="2">
    <source>
        <dbReference type="Proteomes" id="UP000237105"/>
    </source>
</evidence>
<protein>
    <submittedName>
        <fullName evidence="1">Uncharacterized protein</fullName>
    </submittedName>
</protein>
<evidence type="ECO:0000313" key="1">
    <source>
        <dbReference type="EMBL" id="PON36411.1"/>
    </source>
</evidence>
<comment type="caution">
    <text evidence="1">The sequence shown here is derived from an EMBL/GenBank/DDBJ whole genome shotgun (WGS) entry which is preliminary data.</text>
</comment>
<dbReference type="PANTHER" id="PTHR38223:SF4">
    <property type="match status" value="1"/>
</dbReference>
<organism evidence="1 2">
    <name type="scientific">Parasponia andersonii</name>
    <name type="common">Sponia andersonii</name>
    <dbReference type="NCBI Taxonomy" id="3476"/>
    <lineage>
        <taxon>Eukaryota</taxon>
        <taxon>Viridiplantae</taxon>
        <taxon>Streptophyta</taxon>
        <taxon>Embryophyta</taxon>
        <taxon>Tracheophyta</taxon>
        <taxon>Spermatophyta</taxon>
        <taxon>Magnoliopsida</taxon>
        <taxon>eudicotyledons</taxon>
        <taxon>Gunneridae</taxon>
        <taxon>Pentapetalae</taxon>
        <taxon>rosids</taxon>
        <taxon>fabids</taxon>
        <taxon>Rosales</taxon>
        <taxon>Cannabaceae</taxon>
        <taxon>Parasponia</taxon>
    </lineage>
</organism>
<dbReference type="PANTHER" id="PTHR38223">
    <property type="match status" value="1"/>
</dbReference>
<sequence>MAGLQYNFFPTDFLYPRPADSAVPKSVAPLQIRRRDDIADDDLLLEQRQSKPLNDISLRRPTKAAAPLLKLKLKPQQKERGGSANSLPFLVWLPAEQSNDSS</sequence>
<keyword evidence="2" id="KW-1185">Reference proteome</keyword>
<reference evidence="2" key="1">
    <citation type="submission" date="2016-06" db="EMBL/GenBank/DDBJ databases">
        <title>Parallel loss of symbiosis genes in relatives of nitrogen-fixing non-legume Parasponia.</title>
        <authorList>
            <person name="Van Velzen R."/>
            <person name="Holmer R."/>
            <person name="Bu F."/>
            <person name="Rutten L."/>
            <person name="Van Zeijl A."/>
            <person name="Liu W."/>
            <person name="Santuari L."/>
            <person name="Cao Q."/>
            <person name="Sharma T."/>
            <person name="Shen D."/>
            <person name="Roswanjaya Y."/>
            <person name="Wardhani T."/>
            <person name="Kalhor M.S."/>
            <person name="Jansen J."/>
            <person name="Van den Hoogen J."/>
            <person name="Gungor B."/>
            <person name="Hartog M."/>
            <person name="Hontelez J."/>
            <person name="Verver J."/>
            <person name="Yang W.-C."/>
            <person name="Schijlen E."/>
            <person name="Repin R."/>
            <person name="Schilthuizen M."/>
            <person name="Schranz E."/>
            <person name="Heidstra R."/>
            <person name="Miyata K."/>
            <person name="Fedorova E."/>
            <person name="Kohlen W."/>
            <person name="Bisseling T."/>
            <person name="Smit S."/>
            <person name="Geurts R."/>
        </authorList>
    </citation>
    <scope>NUCLEOTIDE SEQUENCE [LARGE SCALE GENOMIC DNA]</scope>
    <source>
        <strain evidence="2">cv. WU1-14</strain>
    </source>
</reference>
<accession>A0A2P5AIS2</accession>
<dbReference type="EMBL" id="JXTB01000570">
    <property type="protein sequence ID" value="PON36411.1"/>
    <property type="molecule type" value="Genomic_DNA"/>
</dbReference>
<gene>
    <name evidence="1" type="ORF">PanWU01x14_328510</name>
</gene>